<evidence type="ECO:0000313" key="10">
    <source>
        <dbReference type="Proteomes" id="UP000000292"/>
    </source>
</evidence>
<feature type="transmembrane region" description="Helical" evidence="8">
    <location>
        <begin position="224"/>
        <end position="242"/>
    </location>
</feature>
<feature type="transmembrane region" description="Helical" evidence="8">
    <location>
        <begin position="123"/>
        <end position="145"/>
    </location>
</feature>
<dbReference type="STRING" id="1048834.TC41_0668"/>
<gene>
    <name evidence="9" type="ordered locus">TC41_0668</name>
</gene>
<dbReference type="HOGENOM" id="CLU_056175_4_0_9"/>
<evidence type="ECO:0000256" key="1">
    <source>
        <dbReference type="ARBA" id="ARBA00004651"/>
    </source>
</evidence>
<name>F8IDX2_ALIAT</name>
<organism evidence="9 10">
    <name type="scientific">Alicyclobacillus acidocaldarius (strain Tc-4-1)</name>
    <name type="common">Bacillus acidocaldarius</name>
    <dbReference type="NCBI Taxonomy" id="1048834"/>
    <lineage>
        <taxon>Bacteria</taxon>
        <taxon>Bacillati</taxon>
        <taxon>Bacillota</taxon>
        <taxon>Bacilli</taxon>
        <taxon>Bacillales</taxon>
        <taxon>Alicyclobacillaceae</taxon>
        <taxon>Alicyclobacillus</taxon>
    </lineage>
</organism>
<dbReference type="Proteomes" id="UP000000292">
    <property type="component" value="Chromosome"/>
</dbReference>
<dbReference type="PANTHER" id="PTHR36838">
    <property type="entry name" value="AUXIN EFFLUX CARRIER FAMILY PROTEIN"/>
    <property type="match status" value="1"/>
</dbReference>
<sequence>MSFLHLLRSITVPIVVVCAAGALVARYQDVETRSLSTVALYLLAPALILSALPSANLDSDYVVQIVAFTAAMTAFCWLAAWMAGRLFRLDHPTSRALMLTTIFSNSNNYGLPVLLLAFGTQGFALGTLYVILQILLVNTLGLSIAASGRAEGSGFKALYRSPLLYASALGLALSLVHHALPGSLGTAAKLLGDAYTAVVLLILGVQLERTRWSAALQRDVRLGVALRVVMVPVMGKLLLWALDIRGLLAPVLFVEASMPAAVNTVALAGRYDAGVRQRYCHQQPQLGTATSPNPATKNILTIRVGFAVSAS</sequence>
<keyword evidence="7 8" id="KW-0472">Membrane</keyword>
<feature type="transmembrane region" description="Helical" evidence="8">
    <location>
        <begin position="96"/>
        <end position="117"/>
    </location>
</feature>
<feature type="transmembrane region" description="Helical" evidence="8">
    <location>
        <begin position="37"/>
        <end position="55"/>
    </location>
</feature>
<dbReference type="GO" id="GO:0005886">
    <property type="term" value="C:plasma membrane"/>
    <property type="evidence" value="ECO:0007669"/>
    <property type="project" value="UniProtKB-SubCell"/>
</dbReference>
<dbReference type="eggNOG" id="COG0679">
    <property type="taxonomic scope" value="Bacteria"/>
</dbReference>
<feature type="transmembrane region" description="Helical" evidence="8">
    <location>
        <begin position="157"/>
        <end position="180"/>
    </location>
</feature>
<dbReference type="Gene3D" id="1.20.1530.20">
    <property type="match status" value="1"/>
</dbReference>
<evidence type="ECO:0000256" key="4">
    <source>
        <dbReference type="ARBA" id="ARBA00022475"/>
    </source>
</evidence>
<dbReference type="PANTHER" id="PTHR36838:SF1">
    <property type="entry name" value="SLR1864 PROTEIN"/>
    <property type="match status" value="1"/>
</dbReference>
<dbReference type="InterPro" id="IPR038770">
    <property type="entry name" value="Na+/solute_symporter_sf"/>
</dbReference>
<feature type="transmembrane region" description="Helical" evidence="8">
    <location>
        <begin position="61"/>
        <end position="84"/>
    </location>
</feature>
<dbReference type="PATRIC" id="fig|1048834.4.peg.631"/>
<accession>F8IDX2</accession>
<keyword evidence="3" id="KW-0813">Transport</keyword>
<keyword evidence="6 8" id="KW-1133">Transmembrane helix</keyword>
<dbReference type="GO" id="GO:0055085">
    <property type="term" value="P:transmembrane transport"/>
    <property type="evidence" value="ECO:0007669"/>
    <property type="project" value="InterPro"/>
</dbReference>
<reference evidence="10" key="2">
    <citation type="submission" date="2011-06" db="EMBL/GenBank/DDBJ databases">
        <title>The complete genome sequence of Alicyclobacillus acidocaldarius sp. Tc-4-1.</title>
        <authorList>
            <person name="Chen Y."/>
            <person name="He Y."/>
            <person name="Dong Z."/>
            <person name="Hu S."/>
        </authorList>
    </citation>
    <scope>NUCLEOTIDE SEQUENCE [LARGE SCALE GENOMIC DNA]</scope>
    <source>
        <strain evidence="10">Tc-4-1</strain>
    </source>
</reference>
<evidence type="ECO:0000313" key="9">
    <source>
        <dbReference type="EMBL" id="AEJ42626.1"/>
    </source>
</evidence>
<evidence type="ECO:0000256" key="5">
    <source>
        <dbReference type="ARBA" id="ARBA00022692"/>
    </source>
</evidence>
<feature type="transmembrane region" description="Helical" evidence="8">
    <location>
        <begin position="6"/>
        <end position="25"/>
    </location>
</feature>
<dbReference type="AlphaFoldDB" id="F8IDX2"/>
<dbReference type="Pfam" id="PF03547">
    <property type="entry name" value="Mem_trans"/>
    <property type="match status" value="2"/>
</dbReference>
<feature type="transmembrane region" description="Helical" evidence="8">
    <location>
        <begin position="186"/>
        <end position="203"/>
    </location>
</feature>
<keyword evidence="5 8" id="KW-0812">Transmembrane</keyword>
<evidence type="ECO:0000256" key="8">
    <source>
        <dbReference type="SAM" id="Phobius"/>
    </source>
</evidence>
<keyword evidence="4" id="KW-1003">Cell membrane</keyword>
<proteinExistence type="inferred from homology"/>
<evidence type="ECO:0000256" key="7">
    <source>
        <dbReference type="ARBA" id="ARBA00023136"/>
    </source>
</evidence>
<reference evidence="9 10" key="1">
    <citation type="journal article" date="2011" name="J. Bacteriol.">
        <title>Complete Genome Sequence of Alicyclobacillus acidocaldarius Strain Tc-4-1.</title>
        <authorList>
            <person name="Chen Y."/>
            <person name="He Y."/>
            <person name="Zhang B."/>
            <person name="Yang J."/>
            <person name="Li W."/>
            <person name="Dong Z."/>
            <person name="Hu S."/>
        </authorList>
    </citation>
    <scope>NUCLEOTIDE SEQUENCE [LARGE SCALE GENOMIC DNA]</scope>
    <source>
        <strain evidence="9 10">Tc-4-1</strain>
    </source>
</reference>
<dbReference type="KEGG" id="aad:TC41_0668"/>
<comment type="similarity">
    <text evidence="2">Belongs to the auxin efflux carrier (TC 2.A.69) family.</text>
</comment>
<comment type="subcellular location">
    <subcellularLocation>
        <location evidence="1">Cell membrane</location>
        <topology evidence="1">Multi-pass membrane protein</topology>
    </subcellularLocation>
</comment>
<feature type="transmembrane region" description="Helical" evidence="8">
    <location>
        <begin position="248"/>
        <end position="268"/>
    </location>
</feature>
<protein>
    <submittedName>
        <fullName evidence="9">Auxin Efflux Carrier</fullName>
    </submittedName>
</protein>
<evidence type="ECO:0000256" key="3">
    <source>
        <dbReference type="ARBA" id="ARBA00022448"/>
    </source>
</evidence>
<evidence type="ECO:0000256" key="6">
    <source>
        <dbReference type="ARBA" id="ARBA00022989"/>
    </source>
</evidence>
<dbReference type="EMBL" id="CP002902">
    <property type="protein sequence ID" value="AEJ42626.1"/>
    <property type="molecule type" value="Genomic_DNA"/>
</dbReference>
<dbReference type="InterPro" id="IPR004776">
    <property type="entry name" value="Mem_transp_PIN-like"/>
</dbReference>
<evidence type="ECO:0000256" key="2">
    <source>
        <dbReference type="ARBA" id="ARBA00010145"/>
    </source>
</evidence>